<keyword evidence="13" id="KW-1185">Reference proteome</keyword>
<comment type="subcellular location">
    <subcellularLocation>
        <location evidence="1">Cell projection</location>
        <location evidence="1">Cilium</location>
    </subcellularLocation>
    <subcellularLocation>
        <location evidence="2">Cytoplasm</location>
    </subcellularLocation>
</comment>
<comment type="caution">
    <text evidence="12">The sequence shown here is derived from an EMBL/GenBank/DDBJ whole genome shotgun (WGS) entry which is preliminary data.</text>
</comment>
<protein>
    <recommendedName>
        <fullName evidence="4">Cilia- and flagella-associated protein 36</fullName>
    </recommendedName>
    <alternativeName>
        <fullName evidence="9">Coiled-coil domain-containing protein 104</fullName>
    </alternativeName>
</protein>
<sequence length="181" mass="20233">MADEKSIQDPVVKALAEHICSFPFQRTFEEFFLKHALSFDDEQEHQLSYMTTYLEFQQVFNKQMEDFLAKQGITEDEFSQICKTAIKNDKRADNFLEIVIASMDYDAFYNLMKAMRGRAAAEKKGPLGGGDPDDDDDAAADDKSSESKHSAGAKPSARGSKAPHDDDDDVDGAKSDDKDTK</sequence>
<dbReference type="GO" id="GO:0097546">
    <property type="term" value="C:ciliary base"/>
    <property type="evidence" value="ECO:0007669"/>
    <property type="project" value="TreeGrafter"/>
</dbReference>
<feature type="domain" description="BART" evidence="11">
    <location>
        <begin position="8"/>
        <end position="116"/>
    </location>
</feature>
<accession>A0AAD5Q2R6</accession>
<evidence type="ECO:0000259" key="11">
    <source>
        <dbReference type="Pfam" id="PF11527"/>
    </source>
</evidence>
<dbReference type="InterPro" id="IPR042541">
    <property type="entry name" value="BART_sf"/>
</dbReference>
<dbReference type="InterPro" id="IPR038888">
    <property type="entry name" value="CFAP36"/>
</dbReference>
<keyword evidence="7" id="KW-0969">Cilium</keyword>
<dbReference type="GO" id="GO:0005930">
    <property type="term" value="C:axoneme"/>
    <property type="evidence" value="ECO:0007669"/>
    <property type="project" value="TreeGrafter"/>
</dbReference>
<dbReference type="Gene3D" id="1.20.1520.10">
    <property type="entry name" value="ADP-ribosylation factor-like 2-binding protein, domain"/>
    <property type="match status" value="1"/>
</dbReference>
<keyword evidence="5" id="KW-0963">Cytoplasm</keyword>
<feature type="region of interest" description="Disordered" evidence="10">
    <location>
        <begin position="122"/>
        <end position="181"/>
    </location>
</feature>
<comment type="similarity">
    <text evidence="3">Belongs to the CFAP36 family.</text>
</comment>
<dbReference type="AlphaFoldDB" id="A0AAD5Q2R6"/>
<evidence type="ECO:0000256" key="4">
    <source>
        <dbReference type="ARBA" id="ARBA00021815"/>
    </source>
</evidence>
<dbReference type="InterPro" id="IPR023379">
    <property type="entry name" value="BART_dom"/>
</dbReference>
<name>A0AAD5Q2R6_PYTIN</name>
<evidence type="ECO:0000256" key="9">
    <source>
        <dbReference type="ARBA" id="ARBA00031593"/>
    </source>
</evidence>
<reference evidence="12" key="1">
    <citation type="submission" date="2021-12" db="EMBL/GenBank/DDBJ databases">
        <title>Prjna785345.</title>
        <authorList>
            <person name="Rujirawat T."/>
            <person name="Krajaejun T."/>
        </authorList>
    </citation>
    <scope>NUCLEOTIDE SEQUENCE</scope>
    <source>
        <strain evidence="12">Pi057C3</strain>
    </source>
</reference>
<feature type="compositionally biased region" description="Basic and acidic residues" evidence="10">
    <location>
        <begin position="140"/>
        <end position="149"/>
    </location>
</feature>
<evidence type="ECO:0000256" key="8">
    <source>
        <dbReference type="ARBA" id="ARBA00023273"/>
    </source>
</evidence>
<feature type="compositionally biased region" description="Basic and acidic residues" evidence="10">
    <location>
        <begin position="171"/>
        <end position="181"/>
    </location>
</feature>
<dbReference type="Proteomes" id="UP001209570">
    <property type="component" value="Unassembled WGS sequence"/>
</dbReference>
<evidence type="ECO:0000256" key="2">
    <source>
        <dbReference type="ARBA" id="ARBA00004496"/>
    </source>
</evidence>
<dbReference type="PANTHER" id="PTHR21532">
    <property type="entry name" value="PHOSPHODIESTERASE HL"/>
    <property type="match status" value="1"/>
</dbReference>
<dbReference type="Pfam" id="PF11527">
    <property type="entry name" value="ARL2_Bind_BART"/>
    <property type="match status" value="1"/>
</dbReference>
<proteinExistence type="inferred from homology"/>
<dbReference type="EMBL" id="JAKCXM010000523">
    <property type="protein sequence ID" value="KAJ0393156.1"/>
    <property type="molecule type" value="Genomic_DNA"/>
</dbReference>
<evidence type="ECO:0000313" key="12">
    <source>
        <dbReference type="EMBL" id="KAJ0393156.1"/>
    </source>
</evidence>
<gene>
    <name evidence="12" type="ORF">P43SY_010453</name>
</gene>
<evidence type="ECO:0000256" key="10">
    <source>
        <dbReference type="SAM" id="MobiDB-lite"/>
    </source>
</evidence>
<keyword evidence="6" id="KW-0175">Coiled coil</keyword>
<evidence type="ECO:0000256" key="3">
    <source>
        <dbReference type="ARBA" id="ARBA00007460"/>
    </source>
</evidence>
<organism evidence="12 13">
    <name type="scientific">Pythium insidiosum</name>
    <name type="common">Pythiosis disease agent</name>
    <dbReference type="NCBI Taxonomy" id="114742"/>
    <lineage>
        <taxon>Eukaryota</taxon>
        <taxon>Sar</taxon>
        <taxon>Stramenopiles</taxon>
        <taxon>Oomycota</taxon>
        <taxon>Peronosporomycetes</taxon>
        <taxon>Pythiales</taxon>
        <taxon>Pythiaceae</taxon>
        <taxon>Pythium</taxon>
    </lineage>
</organism>
<evidence type="ECO:0000256" key="5">
    <source>
        <dbReference type="ARBA" id="ARBA00022490"/>
    </source>
</evidence>
<evidence type="ECO:0000256" key="6">
    <source>
        <dbReference type="ARBA" id="ARBA00023054"/>
    </source>
</evidence>
<evidence type="ECO:0000313" key="13">
    <source>
        <dbReference type="Proteomes" id="UP001209570"/>
    </source>
</evidence>
<dbReference type="PANTHER" id="PTHR21532:SF0">
    <property type="entry name" value="CILIA- AND FLAGELLA-ASSOCIATED PROTEIN 36"/>
    <property type="match status" value="1"/>
</dbReference>
<keyword evidence="8" id="KW-0966">Cell projection</keyword>
<evidence type="ECO:0000256" key="7">
    <source>
        <dbReference type="ARBA" id="ARBA00023069"/>
    </source>
</evidence>
<evidence type="ECO:0000256" key="1">
    <source>
        <dbReference type="ARBA" id="ARBA00004138"/>
    </source>
</evidence>